<dbReference type="PANTHER" id="PTHR46401">
    <property type="entry name" value="GLYCOSYLTRANSFERASE WBBK-RELATED"/>
    <property type="match status" value="1"/>
</dbReference>
<organism evidence="5 6">
    <name type="scientific">Streptomyces klenkii</name>
    <dbReference type="NCBI Taxonomy" id="1420899"/>
    <lineage>
        <taxon>Bacteria</taxon>
        <taxon>Bacillati</taxon>
        <taxon>Actinomycetota</taxon>
        <taxon>Actinomycetes</taxon>
        <taxon>Kitasatosporales</taxon>
        <taxon>Streptomycetaceae</taxon>
        <taxon>Streptomyces</taxon>
    </lineage>
</organism>
<keyword evidence="6" id="KW-1185">Reference proteome</keyword>
<dbReference type="CDD" id="cd03809">
    <property type="entry name" value="GT4_MtfB-like"/>
    <property type="match status" value="1"/>
</dbReference>
<dbReference type="AlphaFoldDB" id="A0A3B0ALU8"/>
<dbReference type="Proteomes" id="UP000270343">
    <property type="component" value="Unassembled WGS sequence"/>
</dbReference>
<evidence type="ECO:0000256" key="2">
    <source>
        <dbReference type="ARBA" id="ARBA00022679"/>
    </source>
</evidence>
<evidence type="ECO:0000259" key="4">
    <source>
        <dbReference type="Pfam" id="PF13439"/>
    </source>
</evidence>
<gene>
    <name evidence="5" type="ORF">D7231_33850</name>
</gene>
<feature type="compositionally biased region" description="Low complexity" evidence="3">
    <location>
        <begin position="372"/>
        <end position="386"/>
    </location>
</feature>
<dbReference type="EMBL" id="RBAM01000036">
    <property type="protein sequence ID" value="RKN59986.1"/>
    <property type="molecule type" value="Genomic_DNA"/>
</dbReference>
<evidence type="ECO:0000313" key="5">
    <source>
        <dbReference type="EMBL" id="RKN59986.1"/>
    </source>
</evidence>
<proteinExistence type="predicted"/>
<sequence length="769" mass="81116">MQFAVQGGGKSSPVFGGRRRVLHVVESYGGGVAAALGSYLAAVPGVDHWLVVRSRPGCPVALPAQARVAGVLTLPDGHLARVRAVAAAYDRLSPQRVHAHSSLAGAYTRLTWNIPSQAIVYTPHCYAFERRDFPFFGRVACLLAESVLALRTGTVAACGPREAELALRLSRAQRVVHVPNVALALDPDVVSEGGVRTGEAGVAPGVWEFSSKVRPVAVAVGRVCRQKDPVFFARAAACVPDALQWVWVGDGGPARRVLQEAGVVVTGWLSRSEVFSLLRSADVYVHTAAWEGVPLSLLEAAAAGLPVAAREIPALAALCLPDLSITPWELATTAVALASEGPVRERHRAQLAYALRRHTPEVQAERLERVYAPSSAPADTPDAPSAGGTGGTKGGGLRVAVSSKVLTHACGGNSTYAAAVYERLARRGVDVRPLWAGLGGTRGLRRAVAYGVADGFLALSRWGARDADVVHFPADTGALWRRGAVPVVATVHGVASLHHAVRRPVAARIWQARAGRLAKIADAVVTVSRSSADDLMRAFELPSDRIHVIPHGVDTCRFHPDSGGDGAVLEPYRLPDRFLLYLGNLEPRKNIQALVEALEEEPLASTGLPLIVVGAQAWEADAAFKAIATSPRTRYLGPVPDSVVGPLLRAATAFVFPSLYEGFGLPVLEAMACGTPVVTTRAGGLPEVTGEAALTVAQPTPKALAAAVAELLADDVLAAQLRQEGLARARTFSWDASAAAHHELFDSVAVRRPGRGRCVIRRGARGKTE</sequence>
<evidence type="ECO:0000256" key="3">
    <source>
        <dbReference type="SAM" id="MobiDB-lite"/>
    </source>
</evidence>
<protein>
    <submittedName>
        <fullName evidence="5">Glycosyltransferase</fullName>
    </submittedName>
</protein>
<dbReference type="Pfam" id="PF13439">
    <property type="entry name" value="Glyco_transf_4"/>
    <property type="match status" value="1"/>
</dbReference>
<accession>A0A3B0ALU8</accession>
<keyword evidence="2 5" id="KW-0808">Transferase</keyword>
<reference evidence="5 6" key="1">
    <citation type="journal article" date="2015" name="Antonie Van Leeuwenhoek">
        <title>Streptomyces klenkii sp. nov., isolated from deep marine sediment.</title>
        <authorList>
            <person name="Veyisoglu A."/>
            <person name="Sahin N."/>
        </authorList>
    </citation>
    <scope>NUCLEOTIDE SEQUENCE [LARGE SCALE GENOMIC DNA]</scope>
    <source>
        <strain evidence="5 6">KCTC 29202</strain>
    </source>
</reference>
<feature type="domain" description="Glycosyltransferase subfamily 4-like N-terminal" evidence="4">
    <location>
        <begin position="411"/>
        <end position="555"/>
    </location>
</feature>
<dbReference type="PANTHER" id="PTHR46401:SF2">
    <property type="entry name" value="GLYCOSYLTRANSFERASE WBBK-RELATED"/>
    <property type="match status" value="1"/>
</dbReference>
<name>A0A3B0ALU8_9ACTN</name>
<dbReference type="GO" id="GO:0009103">
    <property type="term" value="P:lipopolysaccharide biosynthetic process"/>
    <property type="evidence" value="ECO:0007669"/>
    <property type="project" value="TreeGrafter"/>
</dbReference>
<dbReference type="GO" id="GO:0016757">
    <property type="term" value="F:glycosyltransferase activity"/>
    <property type="evidence" value="ECO:0007669"/>
    <property type="project" value="UniProtKB-KW"/>
</dbReference>
<dbReference type="Pfam" id="PF13692">
    <property type="entry name" value="Glyco_trans_1_4"/>
    <property type="match status" value="2"/>
</dbReference>
<dbReference type="InterPro" id="IPR028098">
    <property type="entry name" value="Glyco_trans_4-like_N"/>
</dbReference>
<dbReference type="SUPFAM" id="SSF53756">
    <property type="entry name" value="UDP-Glycosyltransferase/glycogen phosphorylase"/>
    <property type="match status" value="2"/>
</dbReference>
<comment type="caution">
    <text evidence="5">The sequence shown here is derived from an EMBL/GenBank/DDBJ whole genome shotgun (WGS) entry which is preliminary data.</text>
</comment>
<dbReference type="Gene3D" id="3.40.50.2000">
    <property type="entry name" value="Glycogen Phosphorylase B"/>
    <property type="match status" value="4"/>
</dbReference>
<evidence type="ECO:0000256" key="1">
    <source>
        <dbReference type="ARBA" id="ARBA00022676"/>
    </source>
</evidence>
<evidence type="ECO:0000313" key="6">
    <source>
        <dbReference type="Proteomes" id="UP000270343"/>
    </source>
</evidence>
<feature type="region of interest" description="Disordered" evidence="3">
    <location>
        <begin position="372"/>
        <end position="394"/>
    </location>
</feature>
<keyword evidence="1" id="KW-0328">Glycosyltransferase</keyword>